<dbReference type="GO" id="GO:0098797">
    <property type="term" value="C:plasma membrane protein complex"/>
    <property type="evidence" value="ECO:0007669"/>
    <property type="project" value="TreeGrafter"/>
</dbReference>
<feature type="transmembrane region" description="Helical" evidence="1">
    <location>
        <begin position="459"/>
        <end position="478"/>
    </location>
</feature>
<dbReference type="OrthoDB" id="5410375at2"/>
<feature type="transmembrane region" description="Helical" evidence="1">
    <location>
        <begin position="397"/>
        <end position="422"/>
    </location>
</feature>
<sequence>MRSESAPVHPNPAPQSRRGLALRLGFQDLRHDWRVSAALALSIVSVLAPLLLLLGLKAGVLYTLREILLKDPRNLEVLIFENTRLSPAWFEQLRADTEQVRFVIPGTRTLSAVVDLENQDGLQLRQVDIVPTAVGDPLLPPGLVPPDRIDSVLLTHPAAAQLAVSPGERIKVWITRTLDGIDQREALALTVAGIVPEASLARPALFTRLEFLEAVEDYKEGYAAPALLFGREALPEAGAPPSAVCGSAWGGPLPSWLLWPDAPDDLFPTGAEFTLFPLVQPATAAPARTASSLLAGKHRAGPRTTYAKARLYAHRPEDVIPLADRLRASGLETRTRMDDLTRLQATDRLLGWVLAWIGTIALVGGGCAFGGASWITLERKRGSLALLRLMGLAGCEILAFCLYQALLLGGAAFVIAGALYAAGAMALNHYGAGVFAELLGYGGVAGALCRLEVGDALTAAAGTLGFTLLASLLGVFHAQSIQPAECLRENG</sequence>
<dbReference type="PANTHER" id="PTHR30489">
    <property type="entry name" value="LIPOPROTEIN-RELEASING SYSTEM TRANSMEMBRANE PROTEIN LOLE"/>
    <property type="match status" value="1"/>
</dbReference>
<evidence type="ECO:0000256" key="1">
    <source>
        <dbReference type="SAM" id="Phobius"/>
    </source>
</evidence>
<dbReference type="InterPro" id="IPR051447">
    <property type="entry name" value="Lipoprotein-release_system"/>
</dbReference>
<evidence type="ECO:0008006" key="4">
    <source>
        <dbReference type="Google" id="ProtNLM"/>
    </source>
</evidence>
<gene>
    <name evidence="2" type="ORF">SAMN02949497_0894</name>
</gene>
<keyword evidence="1" id="KW-0812">Transmembrane</keyword>
<proteinExistence type="predicted"/>
<dbReference type="RefSeq" id="WP_125468791.1">
    <property type="nucleotide sequence ID" value="NZ_FXAM01000001.1"/>
</dbReference>
<evidence type="ECO:0000313" key="2">
    <source>
        <dbReference type="EMBL" id="SMF93607.1"/>
    </source>
</evidence>
<dbReference type="Proteomes" id="UP000192923">
    <property type="component" value="Unassembled WGS sequence"/>
</dbReference>
<feature type="transmembrane region" description="Helical" evidence="1">
    <location>
        <begin position="37"/>
        <end position="64"/>
    </location>
</feature>
<accession>A0A1Y6CTJ3</accession>
<dbReference type="PANTHER" id="PTHR30489:SF0">
    <property type="entry name" value="LIPOPROTEIN-RELEASING SYSTEM TRANSMEMBRANE PROTEIN LOLE"/>
    <property type="match status" value="1"/>
</dbReference>
<keyword evidence="1" id="KW-0472">Membrane</keyword>
<dbReference type="AlphaFoldDB" id="A0A1Y6CTJ3"/>
<organism evidence="2 3">
    <name type="scientific">Methylomagnum ishizawai</name>
    <dbReference type="NCBI Taxonomy" id="1760988"/>
    <lineage>
        <taxon>Bacteria</taxon>
        <taxon>Pseudomonadati</taxon>
        <taxon>Pseudomonadota</taxon>
        <taxon>Gammaproteobacteria</taxon>
        <taxon>Methylococcales</taxon>
        <taxon>Methylococcaceae</taxon>
        <taxon>Methylomagnum</taxon>
    </lineage>
</organism>
<evidence type="ECO:0000313" key="3">
    <source>
        <dbReference type="Proteomes" id="UP000192923"/>
    </source>
</evidence>
<name>A0A1Y6CTJ3_9GAMM</name>
<keyword evidence="3" id="KW-1185">Reference proteome</keyword>
<dbReference type="EMBL" id="FXAM01000001">
    <property type="protein sequence ID" value="SMF93607.1"/>
    <property type="molecule type" value="Genomic_DNA"/>
</dbReference>
<keyword evidence="1" id="KW-1133">Transmembrane helix</keyword>
<feature type="transmembrane region" description="Helical" evidence="1">
    <location>
        <begin position="349"/>
        <end position="377"/>
    </location>
</feature>
<dbReference type="STRING" id="1760988.SAMN02949497_0894"/>
<dbReference type="GO" id="GO:0044874">
    <property type="term" value="P:lipoprotein localization to outer membrane"/>
    <property type="evidence" value="ECO:0007669"/>
    <property type="project" value="TreeGrafter"/>
</dbReference>
<protein>
    <recommendedName>
        <fullName evidence="4">ABC transport system permease protein</fullName>
    </recommendedName>
</protein>
<reference evidence="2 3" key="1">
    <citation type="submission" date="2016-12" db="EMBL/GenBank/DDBJ databases">
        <authorList>
            <person name="Song W.-J."/>
            <person name="Kurnit D.M."/>
        </authorList>
    </citation>
    <scope>NUCLEOTIDE SEQUENCE [LARGE SCALE GENOMIC DNA]</scope>
    <source>
        <strain evidence="2 3">175</strain>
    </source>
</reference>